<keyword evidence="3" id="KW-1185">Reference proteome</keyword>
<gene>
    <name evidence="2" type="ORF">EHP00_1231</name>
</gene>
<accession>A0A1W0E3G2</accession>
<proteinExistence type="predicted"/>
<dbReference type="VEuPathDB" id="MicrosporidiaDB:EHP00_1231"/>
<keyword evidence="1" id="KW-0812">Transmembrane</keyword>
<keyword evidence="1" id="KW-1133">Transmembrane helix</keyword>
<feature type="transmembrane region" description="Helical" evidence="1">
    <location>
        <begin position="304"/>
        <end position="328"/>
    </location>
</feature>
<sequence>MNPFNIFGYSPLARNEYSIFAGTLLSLECLHEYEDNESIKTYYNCNLIENTFIKHNYSYSKLINRSCYYQILHDYKVNNVKLINQDNIFICIRKKVLKYMESINEKVYYDDKNNKKVEIDYNKNYFCLIPKECMIFELKNKCLQVLPYFYKKCNKIEIKDKTLAKIDKMSILSLIQVLEYSLYVPIASKMDIFLGKISSEKIKMTSVETTTIIDGFVSMIDVKRIEEKTLPAGIYKKEYKVDDYLKEKYGDVFTKDASELKSVVKDDDVTKKISTEKEMPKTKEKYIVKKQEKQKETSKSHKNIILYITLPIVGIALLGAMIFFYVLLKKKNQRH</sequence>
<comment type="caution">
    <text evidence="2">The sequence shown here is derived from an EMBL/GenBank/DDBJ whole genome shotgun (WGS) entry which is preliminary data.</text>
</comment>
<organism evidence="2 3">
    <name type="scientific">Ecytonucleospora hepatopenaei</name>
    <dbReference type="NCBI Taxonomy" id="646526"/>
    <lineage>
        <taxon>Eukaryota</taxon>
        <taxon>Fungi</taxon>
        <taxon>Fungi incertae sedis</taxon>
        <taxon>Microsporidia</taxon>
        <taxon>Enterocytozoonidae</taxon>
        <taxon>Ecytonucleospora</taxon>
    </lineage>
</organism>
<dbReference type="EMBL" id="MNPJ01000025">
    <property type="protein sequence ID" value="OQS53785.1"/>
    <property type="molecule type" value="Genomic_DNA"/>
</dbReference>
<keyword evidence="1" id="KW-0472">Membrane</keyword>
<evidence type="ECO:0000313" key="2">
    <source>
        <dbReference type="EMBL" id="OQS53785.1"/>
    </source>
</evidence>
<reference evidence="2 3" key="1">
    <citation type="journal article" date="2017" name="Environ. Microbiol.">
        <title>Decay of the glycolytic pathway and adaptation to intranuclear parasitism within Enterocytozoonidae microsporidia.</title>
        <authorList>
            <person name="Wiredu Boakye D."/>
            <person name="Jaroenlak P."/>
            <person name="Prachumwat A."/>
            <person name="Williams T.A."/>
            <person name="Bateman K.S."/>
            <person name="Itsathitphaisarn O."/>
            <person name="Sritunyalucksana K."/>
            <person name="Paszkiewicz K.H."/>
            <person name="Moore K.A."/>
            <person name="Stentiford G.D."/>
            <person name="Williams B.A."/>
        </authorList>
    </citation>
    <scope>NUCLEOTIDE SEQUENCE [LARGE SCALE GENOMIC DNA]</scope>
    <source>
        <strain evidence="2 3">TH1</strain>
    </source>
</reference>
<dbReference type="AlphaFoldDB" id="A0A1W0E3G2"/>
<evidence type="ECO:0000256" key="1">
    <source>
        <dbReference type="SAM" id="Phobius"/>
    </source>
</evidence>
<evidence type="ECO:0000313" key="3">
    <source>
        <dbReference type="Proteomes" id="UP000192758"/>
    </source>
</evidence>
<protein>
    <submittedName>
        <fullName evidence="2">Uncharacterized protein</fullName>
    </submittedName>
</protein>
<name>A0A1W0E3G2_9MICR</name>
<dbReference type="Proteomes" id="UP000192758">
    <property type="component" value="Unassembled WGS sequence"/>
</dbReference>